<evidence type="ECO:0000256" key="1">
    <source>
        <dbReference type="ARBA" id="ARBA00005125"/>
    </source>
</evidence>
<dbReference type="PATRIC" id="fig|1549858.7.peg.653"/>
<feature type="domain" description="NAD-dependent epimerase/dehydratase" evidence="3">
    <location>
        <begin position="7"/>
        <end position="238"/>
    </location>
</feature>
<evidence type="ECO:0000313" key="5">
    <source>
        <dbReference type="Proteomes" id="UP000033203"/>
    </source>
</evidence>
<evidence type="ECO:0000259" key="3">
    <source>
        <dbReference type="Pfam" id="PF01370"/>
    </source>
</evidence>
<comment type="pathway">
    <text evidence="1">Bacterial outer membrane biogenesis; LPS O-antigen biosynthesis.</text>
</comment>
<dbReference type="AlphaFoldDB" id="A0A0D1K3S8"/>
<reference evidence="4 5" key="1">
    <citation type="submission" date="2015-01" db="EMBL/GenBank/DDBJ databases">
        <title>Genome of Sphingomonas taxi strain 30a.</title>
        <authorList>
            <person name="Eevers N."/>
            <person name="Van Hamme J."/>
            <person name="Bottos E."/>
            <person name="Weyens N."/>
            <person name="Vangronsveld J."/>
        </authorList>
    </citation>
    <scope>NUCLEOTIDE SEQUENCE [LARGE SCALE GENOMIC DNA]</scope>
    <source>
        <strain evidence="4 5">30a</strain>
    </source>
</reference>
<dbReference type="InterPro" id="IPR001509">
    <property type="entry name" value="Epimerase_deHydtase"/>
</dbReference>
<name>A0A0D1K3S8_9SPHN</name>
<comment type="similarity">
    <text evidence="2">Belongs to the NAD(P)-dependent epimerase/dehydratase family.</text>
</comment>
<accession>A0A0D1K3S8</accession>
<comment type="caution">
    <text evidence="4">The sequence shown here is derived from an EMBL/GenBank/DDBJ whole genome shotgun (WGS) entry which is preliminary data.</text>
</comment>
<sequence>MLSYRSVFVTGAGGFVGRYLLPALREQLTPDARLVAPGRAADADVVLDLNDTAAVARLIDDLRPDLIVHLAAQSSVGASAGGAAETWRTNVAGTLNLAQAVATSVPTATVAFASSSEVYGAAFNAGPADEGTLPLPMSPYARTKRTGEELLADVLAPTNRLIVFRPGNHSGAGQDTRFVLPAFADQIAGIEAGKIPPVVKVGSLTAMRDFLDVRDVVDAYCAVLRQETSTLRETFNIGSGDVQPIGNLLDMLLAMARVPIRVEQDPARLRASDVPSARIDATKLRECISWRPRHELRDTVVMVLDDCRRRYRG</sequence>
<dbReference type="Proteomes" id="UP000033203">
    <property type="component" value="Unassembled WGS sequence"/>
</dbReference>
<dbReference type="InterPro" id="IPR036291">
    <property type="entry name" value="NAD(P)-bd_dom_sf"/>
</dbReference>
<dbReference type="Gene3D" id="3.90.25.10">
    <property type="entry name" value="UDP-galactose 4-epimerase, domain 1"/>
    <property type="match status" value="1"/>
</dbReference>
<evidence type="ECO:0000256" key="2">
    <source>
        <dbReference type="ARBA" id="ARBA00007637"/>
    </source>
</evidence>
<dbReference type="Gene3D" id="3.40.50.720">
    <property type="entry name" value="NAD(P)-binding Rossmann-like Domain"/>
    <property type="match status" value="1"/>
</dbReference>
<dbReference type="PANTHER" id="PTHR43000">
    <property type="entry name" value="DTDP-D-GLUCOSE 4,6-DEHYDRATASE-RELATED"/>
    <property type="match status" value="1"/>
</dbReference>
<evidence type="ECO:0000313" key="4">
    <source>
        <dbReference type="EMBL" id="KIU28278.1"/>
    </source>
</evidence>
<dbReference type="EMBL" id="JXTP01000033">
    <property type="protein sequence ID" value="KIU28278.1"/>
    <property type="molecule type" value="Genomic_DNA"/>
</dbReference>
<dbReference type="Pfam" id="PF01370">
    <property type="entry name" value="Epimerase"/>
    <property type="match status" value="1"/>
</dbReference>
<organism evidence="4 5">
    <name type="scientific">Sphingomonas melonis</name>
    <dbReference type="NCBI Taxonomy" id="152682"/>
    <lineage>
        <taxon>Bacteria</taxon>
        <taxon>Pseudomonadati</taxon>
        <taxon>Pseudomonadota</taxon>
        <taxon>Alphaproteobacteria</taxon>
        <taxon>Sphingomonadales</taxon>
        <taxon>Sphingomonadaceae</taxon>
        <taxon>Sphingomonas</taxon>
    </lineage>
</organism>
<dbReference type="SUPFAM" id="SSF51735">
    <property type="entry name" value="NAD(P)-binding Rossmann-fold domains"/>
    <property type="match status" value="1"/>
</dbReference>
<proteinExistence type="inferred from homology"/>
<protein>
    <recommendedName>
        <fullName evidence="3">NAD-dependent epimerase/dehydratase domain-containing protein</fullName>
    </recommendedName>
</protein>
<gene>
    <name evidence="4" type="ORF">SR41_08690</name>
</gene>